<dbReference type="GO" id="GO:0035556">
    <property type="term" value="P:intracellular signal transduction"/>
    <property type="evidence" value="ECO:0007669"/>
    <property type="project" value="TreeGrafter"/>
</dbReference>
<dbReference type="InterPro" id="IPR024604">
    <property type="entry name" value="GSG2_C"/>
</dbReference>
<dbReference type="Gene3D" id="3.30.200.20">
    <property type="entry name" value="Phosphorylase Kinase, domain 1"/>
    <property type="match status" value="1"/>
</dbReference>
<feature type="compositionally biased region" description="Basic residues" evidence="9">
    <location>
        <begin position="81"/>
        <end position="91"/>
    </location>
</feature>
<reference evidence="11 12" key="1">
    <citation type="journal article" date="2011" name="J. Gen. Appl. Microbiol.">
        <title>Draft genome sequencing of the enigmatic basidiomycete Mixia osmundae.</title>
        <authorList>
            <person name="Nishida H."/>
            <person name="Nagatsuka Y."/>
            <person name="Sugiyama J."/>
        </authorList>
    </citation>
    <scope>NUCLEOTIDE SEQUENCE [LARGE SCALE GENOMIC DNA]</scope>
    <source>
        <strain evidence="12">CBS 9802 / IAM 14324 / JCM 22182 / KY 12970</strain>
    </source>
</reference>
<dbReference type="HOGENOM" id="CLU_401190_0_0_1"/>
<reference evidence="11 12" key="2">
    <citation type="journal article" date="2012" name="Open Biol.">
        <title>Characteristics of nucleosomes and linker DNA regions on the genome of the basidiomycete Mixia osmundae revealed by mono- and dinucleosome mapping.</title>
        <authorList>
            <person name="Nishida H."/>
            <person name="Kondo S."/>
            <person name="Matsumoto T."/>
            <person name="Suzuki Y."/>
            <person name="Yoshikawa H."/>
            <person name="Taylor T.D."/>
            <person name="Sugiyama J."/>
        </authorList>
    </citation>
    <scope>NUCLEOTIDE SEQUENCE [LARGE SCALE GENOMIC DNA]</scope>
    <source>
        <strain evidence="12">CBS 9802 / IAM 14324 / JCM 22182 / KY 12970</strain>
    </source>
</reference>
<comment type="caution">
    <text evidence="11">The sequence shown here is derived from an EMBL/GenBank/DDBJ whole genome shotgun (WGS) entry which is preliminary data.</text>
</comment>
<evidence type="ECO:0000256" key="2">
    <source>
        <dbReference type="ARBA" id="ARBA00022527"/>
    </source>
</evidence>
<feature type="domain" description="Protein kinase" evidence="10">
    <location>
        <begin position="277"/>
        <end position="587"/>
    </location>
</feature>
<comment type="catalytic activity">
    <reaction evidence="8">
        <text>L-seryl-[protein] + ATP = O-phospho-L-seryl-[protein] + ADP + H(+)</text>
        <dbReference type="Rhea" id="RHEA:17989"/>
        <dbReference type="Rhea" id="RHEA-COMP:9863"/>
        <dbReference type="Rhea" id="RHEA-COMP:11604"/>
        <dbReference type="ChEBI" id="CHEBI:15378"/>
        <dbReference type="ChEBI" id="CHEBI:29999"/>
        <dbReference type="ChEBI" id="CHEBI:30616"/>
        <dbReference type="ChEBI" id="CHEBI:83421"/>
        <dbReference type="ChEBI" id="CHEBI:456216"/>
        <dbReference type="EC" id="2.7.11.1"/>
    </reaction>
</comment>
<feature type="compositionally biased region" description="Basic and acidic residues" evidence="9">
    <location>
        <begin position="163"/>
        <end position="180"/>
    </location>
</feature>
<evidence type="ECO:0000313" key="11">
    <source>
        <dbReference type="EMBL" id="GAA99126.1"/>
    </source>
</evidence>
<accession>G7E8G6</accession>
<dbReference type="RefSeq" id="XP_014567858.1">
    <property type="nucleotide sequence ID" value="XM_014712372.1"/>
</dbReference>
<dbReference type="AlphaFoldDB" id="G7E8G6"/>
<evidence type="ECO:0000256" key="6">
    <source>
        <dbReference type="ARBA" id="ARBA00022840"/>
    </source>
</evidence>
<keyword evidence="5" id="KW-0418">Kinase</keyword>
<keyword evidence="12" id="KW-1185">Reference proteome</keyword>
<dbReference type="InterPro" id="IPR000719">
    <property type="entry name" value="Prot_kinase_dom"/>
</dbReference>
<keyword evidence="4" id="KW-0547">Nucleotide-binding</keyword>
<protein>
    <recommendedName>
        <fullName evidence="1">non-specific serine/threonine protein kinase</fullName>
        <ecNumber evidence="1">2.7.11.1</ecNumber>
    </recommendedName>
</protein>
<feature type="region of interest" description="Disordered" evidence="9">
    <location>
        <begin position="67"/>
        <end position="99"/>
    </location>
</feature>
<name>G7E8G6_MIXOS</name>
<evidence type="ECO:0000256" key="9">
    <source>
        <dbReference type="SAM" id="MobiDB-lite"/>
    </source>
</evidence>
<evidence type="ECO:0000259" key="10">
    <source>
        <dbReference type="PROSITE" id="PS50011"/>
    </source>
</evidence>
<evidence type="ECO:0000256" key="5">
    <source>
        <dbReference type="ARBA" id="ARBA00022777"/>
    </source>
</evidence>
<dbReference type="Proteomes" id="UP000009131">
    <property type="component" value="Unassembled WGS sequence"/>
</dbReference>
<feature type="compositionally biased region" description="Pro residues" evidence="9">
    <location>
        <begin position="193"/>
        <end position="203"/>
    </location>
</feature>
<dbReference type="STRING" id="764103.G7E8G6"/>
<dbReference type="Pfam" id="PF12330">
    <property type="entry name" value="Haspin_kinase"/>
    <property type="match status" value="1"/>
</dbReference>
<keyword evidence="3" id="KW-0808">Transferase</keyword>
<dbReference type="eggNOG" id="KOG2464">
    <property type="taxonomic scope" value="Eukaryota"/>
</dbReference>
<dbReference type="GO" id="GO:0000278">
    <property type="term" value="P:mitotic cell cycle"/>
    <property type="evidence" value="ECO:0007669"/>
    <property type="project" value="TreeGrafter"/>
</dbReference>
<evidence type="ECO:0000256" key="8">
    <source>
        <dbReference type="ARBA" id="ARBA00048679"/>
    </source>
</evidence>
<comment type="catalytic activity">
    <reaction evidence="7">
        <text>L-threonyl-[protein] + ATP = O-phospho-L-threonyl-[protein] + ADP + H(+)</text>
        <dbReference type="Rhea" id="RHEA:46608"/>
        <dbReference type="Rhea" id="RHEA-COMP:11060"/>
        <dbReference type="Rhea" id="RHEA-COMP:11605"/>
        <dbReference type="ChEBI" id="CHEBI:15378"/>
        <dbReference type="ChEBI" id="CHEBI:30013"/>
        <dbReference type="ChEBI" id="CHEBI:30616"/>
        <dbReference type="ChEBI" id="CHEBI:61977"/>
        <dbReference type="ChEBI" id="CHEBI:456216"/>
        <dbReference type="EC" id="2.7.11.1"/>
    </reaction>
</comment>
<evidence type="ECO:0000256" key="1">
    <source>
        <dbReference type="ARBA" id="ARBA00012513"/>
    </source>
</evidence>
<dbReference type="GO" id="GO:0005634">
    <property type="term" value="C:nucleus"/>
    <property type="evidence" value="ECO:0007669"/>
    <property type="project" value="TreeGrafter"/>
</dbReference>
<dbReference type="InterPro" id="IPR011009">
    <property type="entry name" value="Kinase-like_dom_sf"/>
</dbReference>
<dbReference type="PROSITE" id="PS50011">
    <property type="entry name" value="PROTEIN_KINASE_DOM"/>
    <property type="match status" value="1"/>
</dbReference>
<keyword evidence="6" id="KW-0067">ATP-binding</keyword>
<dbReference type="GO" id="GO:0072354">
    <property type="term" value="F:histone H3T3 kinase activity"/>
    <property type="evidence" value="ECO:0007669"/>
    <property type="project" value="TreeGrafter"/>
</dbReference>
<sequence length="686" mass="76106">MGTLYKGHYGHETGVTADARCSASSASSRRAIIDSLRKPSPFARVGQLGSAESPAITITEPAAIASTSRKHGMPISNAKHMPARRISKSKKPLTTISVGRTNNKAIRSFSGSSPERAIIVDDAVRDTQRKSSPKSIHPPRAPRKPSGDDDVIWLPRAPAKIRKSLEPRADGDSKPREPERPPPQLSRGKSPERPIPFAEPRPGPAIVEVLTDSAISRKAFSATYETPVPRKRQPEPCTCRPRSDLRRLLTLCEQEQPYTFDSFVGQFPLVTLCADQVLSWRKIGEASYSEVFTASANAWYSHATSTVVKIIPIVSPSPNANMELAATSQPADIEREIEISYLLEQSHVPGYAKLRGAYVVQGKYPEELMQQWQAYMETGKSLNPSPELFDDEQAYAILCLTHHGKDLELAKLKNWTEAASVMWQVAKSVEAAEEACSFEHRDLHWGNVLISREPPEKTADQDFVASFGRMRVASSSKQSWPTCLDNTETGITATIIDYTLSRATRKSGDFLSGGFEDESVFEGQGDLQFDIYRQMREICQDDWSVYVPFTNLLWLHYLGTKILNEKAPRTLASRTSLGFGFMSRPVFASPGIATAKRASAVDKTAELRAHQFLLDAVSNLSNEIEQTLDRVRSQRKARQGRAGRRSRAASLVNSGVISSSWQSAGDFANWIRHYEDLDLMLPEDED</sequence>
<dbReference type="Gene3D" id="1.10.510.10">
    <property type="entry name" value="Transferase(Phosphotransferase) domain 1"/>
    <property type="match status" value="1"/>
</dbReference>
<dbReference type="PANTHER" id="PTHR24419">
    <property type="entry name" value="INTERLEUKIN-1 RECEPTOR-ASSOCIATED KINASE"/>
    <property type="match status" value="1"/>
</dbReference>
<dbReference type="SMART" id="SM01331">
    <property type="entry name" value="DUF3635"/>
    <property type="match status" value="1"/>
</dbReference>
<evidence type="ECO:0000256" key="7">
    <source>
        <dbReference type="ARBA" id="ARBA00047899"/>
    </source>
</evidence>
<dbReference type="PANTHER" id="PTHR24419:SF18">
    <property type="entry name" value="SERINE_THREONINE-PROTEIN KINASE HASPIN"/>
    <property type="match status" value="1"/>
</dbReference>
<proteinExistence type="predicted"/>
<keyword evidence="2" id="KW-0723">Serine/threonine-protein kinase</keyword>
<dbReference type="GO" id="GO:0005737">
    <property type="term" value="C:cytoplasm"/>
    <property type="evidence" value="ECO:0007669"/>
    <property type="project" value="TreeGrafter"/>
</dbReference>
<dbReference type="EMBL" id="BABT02000179">
    <property type="protein sequence ID" value="GAA99126.1"/>
    <property type="molecule type" value="Genomic_DNA"/>
</dbReference>
<gene>
    <name evidence="11" type="primary">Mo05816</name>
    <name evidence="11" type="ORF">E5Q_05816</name>
</gene>
<dbReference type="OrthoDB" id="5327538at2759"/>
<dbReference type="EC" id="2.7.11.1" evidence="1"/>
<evidence type="ECO:0000256" key="4">
    <source>
        <dbReference type="ARBA" id="ARBA00022741"/>
    </source>
</evidence>
<evidence type="ECO:0000313" key="12">
    <source>
        <dbReference type="Proteomes" id="UP000009131"/>
    </source>
</evidence>
<feature type="region of interest" description="Disordered" evidence="9">
    <location>
        <begin position="122"/>
        <end position="203"/>
    </location>
</feature>
<dbReference type="GO" id="GO:0005524">
    <property type="term" value="F:ATP binding"/>
    <property type="evidence" value="ECO:0007669"/>
    <property type="project" value="UniProtKB-KW"/>
</dbReference>
<dbReference type="InParanoid" id="G7E8G6"/>
<organism evidence="11 12">
    <name type="scientific">Mixia osmundae (strain CBS 9802 / IAM 14324 / JCM 22182 / KY 12970)</name>
    <dbReference type="NCBI Taxonomy" id="764103"/>
    <lineage>
        <taxon>Eukaryota</taxon>
        <taxon>Fungi</taxon>
        <taxon>Dikarya</taxon>
        <taxon>Basidiomycota</taxon>
        <taxon>Pucciniomycotina</taxon>
        <taxon>Mixiomycetes</taxon>
        <taxon>Mixiales</taxon>
        <taxon>Mixiaceae</taxon>
        <taxon>Mixia</taxon>
    </lineage>
</organism>
<evidence type="ECO:0000256" key="3">
    <source>
        <dbReference type="ARBA" id="ARBA00022679"/>
    </source>
</evidence>
<dbReference type="SUPFAM" id="SSF56112">
    <property type="entry name" value="Protein kinase-like (PK-like)"/>
    <property type="match status" value="1"/>
</dbReference>